<keyword evidence="6 10" id="KW-0479">Metal-binding</keyword>
<sequence length="239" mass="26014">MNVITPLNCIKNTGTLTLAYHPTNDGSAIKQSAISSYFSLLHSGGLVYVLAHHNNYGVRKQLEQNLQVSGFINCSSNEVDSFQIFIGDSFVRSSADQNDLVLVECIKPNYEIGSAKKITLVDTTEKVDNVASVWKLDDEDEYIDADDLLNEDDVKKPDPSSLKVCGTTGKRKACKDCSCGLAEELEAEMKKDTSGAKSSCGSCYLGDAFRCASCPYLGMPAFKPGEKVQLNDQFLAPDI</sequence>
<dbReference type="AlphaFoldDB" id="A0AAN9TGV9"/>
<comment type="subcellular location">
    <subcellularLocation>
        <location evidence="10">Cytoplasm</location>
    </subcellularLocation>
    <subcellularLocation>
        <location evidence="10">Mitochondrion intermembrane space</location>
    </subcellularLocation>
</comment>
<dbReference type="Pfam" id="PF05093">
    <property type="entry name" value="CIAPIN1"/>
    <property type="match status" value="1"/>
</dbReference>
<dbReference type="InterPro" id="IPR029063">
    <property type="entry name" value="SAM-dependent_MTases_sf"/>
</dbReference>
<reference evidence="12 13" key="1">
    <citation type="submission" date="2024-03" db="EMBL/GenBank/DDBJ databases">
        <title>Adaptation during the transition from Ophiocordyceps entomopathogen to insect associate is accompanied by gene loss and intensified selection.</title>
        <authorList>
            <person name="Ward C.M."/>
            <person name="Onetto C.A."/>
            <person name="Borneman A.R."/>
        </authorList>
    </citation>
    <scope>NUCLEOTIDE SEQUENCE [LARGE SCALE GENOMIC DNA]</scope>
    <source>
        <strain evidence="12">AWRI1</strain>
        <tissue evidence="12">Single Adult Female</tissue>
    </source>
</reference>
<feature type="binding site" evidence="10">
    <location>
        <position position="214"/>
    </location>
    <ligand>
        <name>[4Fe-4S] cluster</name>
        <dbReference type="ChEBI" id="CHEBI:49883"/>
    </ligand>
</feature>
<comment type="subunit">
    <text evidence="10">Monomer.</text>
</comment>
<accession>A0AAN9TGV9</accession>
<dbReference type="InterPro" id="IPR046408">
    <property type="entry name" value="CIAPIN1"/>
</dbReference>
<feature type="binding site" evidence="10">
    <location>
        <position position="211"/>
    </location>
    <ligand>
        <name>[4Fe-4S] cluster</name>
        <dbReference type="ChEBI" id="CHEBI:49883"/>
    </ligand>
</feature>
<evidence type="ECO:0000313" key="12">
    <source>
        <dbReference type="EMBL" id="KAK7590930.1"/>
    </source>
</evidence>
<evidence type="ECO:0000259" key="11">
    <source>
        <dbReference type="Pfam" id="PF05093"/>
    </source>
</evidence>
<name>A0AAN9TGV9_9HEMI</name>
<feature type="binding site" evidence="10">
    <location>
        <position position="200"/>
    </location>
    <ligand>
        <name>[4Fe-4S] cluster</name>
        <dbReference type="ChEBI" id="CHEBI:49883"/>
    </ligand>
</feature>
<evidence type="ECO:0000256" key="5">
    <source>
        <dbReference type="ARBA" id="ARBA00022714"/>
    </source>
</evidence>
<keyword evidence="5 10" id="KW-0001">2Fe-2S</keyword>
<gene>
    <name evidence="12" type="ORF">V9T40_002543</name>
</gene>
<dbReference type="EMBL" id="JBBCAQ010000022">
    <property type="protein sequence ID" value="KAK7590930.1"/>
    <property type="molecule type" value="Genomic_DNA"/>
</dbReference>
<dbReference type="GO" id="GO:0051539">
    <property type="term" value="F:4 iron, 4 sulfur cluster binding"/>
    <property type="evidence" value="ECO:0007669"/>
    <property type="project" value="UniProtKB-KW"/>
</dbReference>
<evidence type="ECO:0000256" key="6">
    <source>
        <dbReference type="ARBA" id="ARBA00022723"/>
    </source>
</evidence>
<evidence type="ECO:0000256" key="9">
    <source>
        <dbReference type="ARBA" id="ARBA00023128"/>
    </source>
</evidence>
<feature type="region of interest" description="Fe-S binding site B" evidence="10">
    <location>
        <begin position="200"/>
        <end position="214"/>
    </location>
</feature>
<comment type="caution">
    <text evidence="10">Lacks conserved residue(s) required for the propagation of feature annotation.</text>
</comment>
<dbReference type="PANTHER" id="PTHR13273:SF14">
    <property type="entry name" value="ANAMORSIN"/>
    <property type="match status" value="1"/>
</dbReference>
<feature type="binding site" evidence="10">
    <location>
        <position position="203"/>
    </location>
    <ligand>
        <name>[4Fe-4S] cluster</name>
        <dbReference type="ChEBI" id="CHEBI:49883"/>
    </ligand>
</feature>
<feature type="domain" description="Anamorsin C-terminal" evidence="11">
    <location>
        <begin position="188"/>
        <end position="230"/>
    </location>
</feature>
<keyword evidence="13" id="KW-1185">Reference proteome</keyword>
<evidence type="ECO:0000256" key="1">
    <source>
        <dbReference type="ARBA" id="ARBA00001966"/>
    </source>
</evidence>
<comment type="function">
    <text evidence="10">Component of the cytosolic iron-sulfur (Fe-S) protein assembly (CIA) machinery. Required for the maturation of extramitochondrial Fe-S proteins. Part of an electron transfer chain functioning in an early step of cytosolic Fe-S biogenesis, facilitating the de novo assembly of a [4Fe-4S] cluster on the cytosolic Fe-S scaffold complex. Electrons are transferred from NADPH via a FAD- and FMN-containing diflavin oxidoreductase. Together with the diflavin oxidoreductase, also required for the assembly of the diferric tyrosyl radical cofactor of ribonucleotide reductase (RNR), probably by providing electrons for reduction during radical cofactor maturation in the catalytic small subunit.</text>
</comment>
<evidence type="ECO:0000256" key="10">
    <source>
        <dbReference type="HAMAP-Rule" id="MF_03115"/>
    </source>
</evidence>
<comment type="cofactor">
    <cofactor evidence="10">
        <name>[2Fe-2S] cluster</name>
        <dbReference type="ChEBI" id="CHEBI:190135"/>
    </cofactor>
</comment>
<dbReference type="Proteomes" id="UP001367676">
    <property type="component" value="Unassembled WGS sequence"/>
</dbReference>
<comment type="domain">
    <text evidence="10">The C-terminal domain binds 2 Fe-S clusters but is otherwise mostly in an intrinsically disordered conformation.</text>
</comment>
<evidence type="ECO:0000313" key="13">
    <source>
        <dbReference type="Proteomes" id="UP001367676"/>
    </source>
</evidence>
<dbReference type="HAMAP" id="MF_03115">
    <property type="entry name" value="Anamorsin"/>
    <property type="match status" value="1"/>
</dbReference>
<comment type="similarity">
    <text evidence="2 10">Belongs to the anamorsin family.</text>
</comment>
<comment type="domain">
    <text evidence="10">The twin Cx2C motifs are involved in the recognition by the mitochondrial MIA40-ERV1 disulfide relay system. The formation of 2 disulfide bonds in the Cx2C motifs through dithiol/disulfide exchange reactions effectively traps the protein in the mitochondrial intermembrane space.</text>
</comment>
<dbReference type="GO" id="GO:0046872">
    <property type="term" value="F:metal ion binding"/>
    <property type="evidence" value="ECO:0007669"/>
    <property type="project" value="UniProtKB-KW"/>
</dbReference>
<keyword evidence="7 10" id="KW-0408">Iron</keyword>
<evidence type="ECO:0000256" key="2">
    <source>
        <dbReference type="ARBA" id="ARBA00008169"/>
    </source>
</evidence>
<dbReference type="PANTHER" id="PTHR13273">
    <property type="entry name" value="ANAMORSIN"/>
    <property type="match status" value="1"/>
</dbReference>
<feature type="binding site" evidence="10">
    <location>
        <position position="177"/>
    </location>
    <ligand>
        <name>[2Fe-2S] cluster</name>
        <dbReference type="ChEBI" id="CHEBI:190135"/>
    </ligand>
</feature>
<feature type="binding site" evidence="10">
    <location>
        <position position="179"/>
    </location>
    <ligand>
        <name>[2Fe-2S] cluster</name>
        <dbReference type="ChEBI" id="CHEBI:190135"/>
    </ligand>
</feature>
<dbReference type="GO" id="GO:0005758">
    <property type="term" value="C:mitochondrial intermembrane space"/>
    <property type="evidence" value="ECO:0007669"/>
    <property type="project" value="UniProtKB-SubCell"/>
</dbReference>
<keyword evidence="4 10" id="KW-0963">Cytoplasm</keyword>
<evidence type="ECO:0000256" key="8">
    <source>
        <dbReference type="ARBA" id="ARBA00023014"/>
    </source>
</evidence>
<evidence type="ECO:0000256" key="3">
    <source>
        <dbReference type="ARBA" id="ARBA00022485"/>
    </source>
</evidence>
<dbReference type="Gene3D" id="3.40.50.150">
    <property type="entry name" value="Vaccinia Virus protein VP39"/>
    <property type="match status" value="1"/>
</dbReference>
<feature type="binding site" evidence="10">
    <location>
        <position position="174"/>
    </location>
    <ligand>
        <name>[2Fe-2S] cluster</name>
        <dbReference type="ChEBI" id="CHEBI:190135"/>
    </ligand>
</feature>
<protein>
    <recommendedName>
        <fullName evidence="10">Anamorsin homolog</fullName>
    </recommendedName>
    <alternativeName>
        <fullName evidence="10">Fe-S cluster assembly protein DRE2 homolog</fullName>
    </alternativeName>
</protein>
<feature type="short sequence motif" description="Cx2C motif 2" evidence="10">
    <location>
        <begin position="211"/>
        <end position="214"/>
    </location>
</feature>
<comment type="domain">
    <text evidence="10">The N-terminal domain has structural similarity with S-adenosyl-L-methionine-dependent methyltransferases, but does not bind S-adenosyl-L-methionine. It is required for correct assembly of the 2 Fe-S clusters.</text>
</comment>
<comment type="caution">
    <text evidence="12">The sequence shown here is derived from an EMBL/GenBank/DDBJ whole genome shotgun (WGS) entry which is preliminary data.</text>
</comment>
<organism evidence="12 13">
    <name type="scientific">Parthenolecanium corni</name>
    <dbReference type="NCBI Taxonomy" id="536013"/>
    <lineage>
        <taxon>Eukaryota</taxon>
        <taxon>Metazoa</taxon>
        <taxon>Ecdysozoa</taxon>
        <taxon>Arthropoda</taxon>
        <taxon>Hexapoda</taxon>
        <taxon>Insecta</taxon>
        <taxon>Pterygota</taxon>
        <taxon>Neoptera</taxon>
        <taxon>Paraneoptera</taxon>
        <taxon>Hemiptera</taxon>
        <taxon>Sternorrhyncha</taxon>
        <taxon>Coccoidea</taxon>
        <taxon>Coccidae</taxon>
        <taxon>Parthenolecanium</taxon>
    </lineage>
</organism>
<keyword evidence="3 10" id="KW-0004">4Fe-4S</keyword>
<proteinExistence type="inferred from homology"/>
<feature type="short sequence motif" description="Cx2C motif 1" evidence="10">
    <location>
        <begin position="200"/>
        <end position="203"/>
    </location>
</feature>
<feature type="binding site" evidence="10">
    <location>
        <position position="165"/>
    </location>
    <ligand>
        <name>[2Fe-2S] cluster</name>
        <dbReference type="ChEBI" id="CHEBI:190135"/>
    </ligand>
</feature>
<dbReference type="InterPro" id="IPR007785">
    <property type="entry name" value="Anamorsin"/>
</dbReference>
<comment type="cofactor">
    <cofactor evidence="1 10">
        <name>[4Fe-4S] cluster</name>
        <dbReference type="ChEBI" id="CHEBI:49883"/>
    </cofactor>
</comment>
<evidence type="ECO:0000256" key="7">
    <source>
        <dbReference type="ARBA" id="ARBA00023004"/>
    </source>
</evidence>
<keyword evidence="8 10" id="KW-0411">Iron-sulfur</keyword>
<dbReference type="GO" id="GO:0051537">
    <property type="term" value="F:2 iron, 2 sulfur cluster binding"/>
    <property type="evidence" value="ECO:0007669"/>
    <property type="project" value="UniProtKB-UniRule"/>
</dbReference>
<keyword evidence="9 10" id="KW-0496">Mitochondrion</keyword>
<dbReference type="GO" id="GO:0016226">
    <property type="term" value="P:iron-sulfur cluster assembly"/>
    <property type="evidence" value="ECO:0007669"/>
    <property type="project" value="UniProtKB-UniRule"/>
</dbReference>
<evidence type="ECO:0000256" key="4">
    <source>
        <dbReference type="ARBA" id="ARBA00022490"/>
    </source>
</evidence>
<dbReference type="GO" id="GO:0009055">
    <property type="term" value="F:electron transfer activity"/>
    <property type="evidence" value="ECO:0007669"/>
    <property type="project" value="UniProtKB-UniRule"/>
</dbReference>